<sequence length="246" mass="27831">MKYIDEESFTNINALRKFRNDINQYLDKREQELLEEIEQKKQKSQSLLSELKSNCQDIQAATEKLKAELQAKEVNSNQLFISGTRAIKELVGFQSALKDIRGKNSVSYFKFTRDPTTEQLLASCTAIGRVDQVASDLADQVASDLADQQTKPQVSDYFKKSSRTDTAPVVSLYTSLSDTALYGHTDQQTKPQVSDYFKKSMQDFGVARKHCMAIPRDSRTNTCAHARIRTSGKPHYRAPTCTRSLL</sequence>
<protein>
    <submittedName>
        <fullName evidence="2">Uncharacterized protein</fullName>
    </submittedName>
</protein>
<evidence type="ECO:0000313" key="2">
    <source>
        <dbReference type="EMBL" id="WAR27069.1"/>
    </source>
</evidence>
<accession>A0ABY7G0Z3</accession>
<keyword evidence="3" id="KW-1185">Reference proteome</keyword>
<keyword evidence="1" id="KW-0175">Coiled coil</keyword>
<dbReference type="EMBL" id="CP111025">
    <property type="protein sequence ID" value="WAR27069.1"/>
    <property type="molecule type" value="Genomic_DNA"/>
</dbReference>
<reference evidence="2" key="1">
    <citation type="submission" date="2022-11" db="EMBL/GenBank/DDBJ databases">
        <title>Centuries of genome instability and evolution in soft-shell clam transmissible cancer (bioRxiv).</title>
        <authorList>
            <person name="Hart S.F.M."/>
            <person name="Yonemitsu M.A."/>
            <person name="Giersch R.M."/>
            <person name="Beal B.F."/>
            <person name="Arriagada G."/>
            <person name="Davis B.W."/>
            <person name="Ostrander E.A."/>
            <person name="Goff S.P."/>
            <person name="Metzger M.J."/>
        </authorList>
    </citation>
    <scope>NUCLEOTIDE SEQUENCE</scope>
    <source>
        <strain evidence="2">MELC-2E11</strain>
        <tissue evidence="2">Siphon/mantle</tissue>
    </source>
</reference>
<evidence type="ECO:0000313" key="3">
    <source>
        <dbReference type="Proteomes" id="UP001164746"/>
    </source>
</evidence>
<proteinExistence type="predicted"/>
<organism evidence="2 3">
    <name type="scientific">Mya arenaria</name>
    <name type="common">Soft-shell clam</name>
    <dbReference type="NCBI Taxonomy" id="6604"/>
    <lineage>
        <taxon>Eukaryota</taxon>
        <taxon>Metazoa</taxon>
        <taxon>Spiralia</taxon>
        <taxon>Lophotrochozoa</taxon>
        <taxon>Mollusca</taxon>
        <taxon>Bivalvia</taxon>
        <taxon>Autobranchia</taxon>
        <taxon>Heteroconchia</taxon>
        <taxon>Euheterodonta</taxon>
        <taxon>Imparidentia</taxon>
        <taxon>Neoheterodontei</taxon>
        <taxon>Myida</taxon>
        <taxon>Myoidea</taxon>
        <taxon>Myidae</taxon>
        <taxon>Mya</taxon>
    </lineage>
</organism>
<gene>
    <name evidence="2" type="ORF">MAR_012773</name>
</gene>
<feature type="coiled-coil region" evidence="1">
    <location>
        <begin position="15"/>
        <end position="75"/>
    </location>
</feature>
<name>A0ABY7G0Z3_MYAAR</name>
<evidence type="ECO:0000256" key="1">
    <source>
        <dbReference type="SAM" id="Coils"/>
    </source>
</evidence>
<dbReference type="Proteomes" id="UP001164746">
    <property type="component" value="Chromosome 14"/>
</dbReference>